<comment type="caution">
    <text evidence="2">The sequence shown here is derived from an EMBL/GenBank/DDBJ whole genome shotgun (WGS) entry which is preliminary data.</text>
</comment>
<feature type="compositionally biased region" description="Basic and acidic residues" evidence="1">
    <location>
        <begin position="99"/>
        <end position="121"/>
    </location>
</feature>
<evidence type="ECO:0000313" key="3">
    <source>
        <dbReference type="Proteomes" id="UP001358586"/>
    </source>
</evidence>
<dbReference type="Proteomes" id="UP001358586">
    <property type="component" value="Chromosome 7"/>
</dbReference>
<name>A0ABR0PEM8_GOSAR</name>
<keyword evidence="3" id="KW-1185">Reference proteome</keyword>
<reference evidence="2 3" key="1">
    <citation type="submission" date="2023-03" db="EMBL/GenBank/DDBJ databases">
        <title>WGS of Gossypium arboreum.</title>
        <authorList>
            <person name="Yu D."/>
        </authorList>
    </citation>
    <scope>NUCLEOTIDE SEQUENCE [LARGE SCALE GENOMIC DNA]</scope>
    <source>
        <tissue evidence="2">Leaf</tissue>
    </source>
</reference>
<dbReference type="EMBL" id="JARKNE010000007">
    <property type="protein sequence ID" value="KAK5819772.1"/>
    <property type="molecule type" value="Genomic_DNA"/>
</dbReference>
<organism evidence="2 3">
    <name type="scientific">Gossypium arboreum</name>
    <name type="common">Tree cotton</name>
    <name type="synonym">Gossypium nanking</name>
    <dbReference type="NCBI Taxonomy" id="29729"/>
    <lineage>
        <taxon>Eukaryota</taxon>
        <taxon>Viridiplantae</taxon>
        <taxon>Streptophyta</taxon>
        <taxon>Embryophyta</taxon>
        <taxon>Tracheophyta</taxon>
        <taxon>Spermatophyta</taxon>
        <taxon>Magnoliopsida</taxon>
        <taxon>eudicotyledons</taxon>
        <taxon>Gunneridae</taxon>
        <taxon>Pentapetalae</taxon>
        <taxon>rosids</taxon>
        <taxon>malvids</taxon>
        <taxon>Malvales</taxon>
        <taxon>Malvaceae</taxon>
        <taxon>Malvoideae</taxon>
        <taxon>Gossypium</taxon>
    </lineage>
</organism>
<evidence type="ECO:0000313" key="2">
    <source>
        <dbReference type="EMBL" id="KAK5819772.1"/>
    </source>
</evidence>
<feature type="region of interest" description="Disordered" evidence="1">
    <location>
        <begin position="98"/>
        <end position="121"/>
    </location>
</feature>
<protein>
    <submittedName>
        <fullName evidence="2">Uncharacterized protein</fullName>
    </submittedName>
</protein>
<accession>A0ABR0PEM8</accession>
<evidence type="ECO:0000256" key="1">
    <source>
        <dbReference type="SAM" id="MobiDB-lite"/>
    </source>
</evidence>
<sequence>MQVWKIHLITKRGKHGNNWEVVHRKYIAVWDSRMARRPQMNISFDLQPSLEYIQWYSTTGKIVLYYGKAIFTWWAVDCSPPHMQQPEAYEPVADIEAELEPKQDPKPKPKPEPELELKPKP</sequence>
<gene>
    <name evidence="2" type="ORF">PVK06_024795</name>
</gene>
<proteinExistence type="predicted"/>